<comment type="subcellular location">
    <subcellularLocation>
        <location evidence="1">Membrane</location>
        <topology evidence="1">Multi-pass membrane protein</topology>
    </subcellularLocation>
</comment>
<sequence>MLCFRLSRTFLGLVTRSGWWKHLIPSYAGNTLMISWRVTGALNGNVGVMKPMLGELTDVTNRAQCLAFFPVIWSIRVVVGPVIGLSLSYPQDYLPRLFAGSFWRYYPYFLPCFEIAMLITLAFMVDLLFSNECCTSPGQLS</sequence>
<feature type="transmembrane region" description="Helical" evidence="6">
    <location>
        <begin position="108"/>
        <end position="129"/>
    </location>
</feature>
<feature type="transmembrane region" description="Helical" evidence="6">
    <location>
        <begin position="66"/>
        <end position="88"/>
    </location>
</feature>
<keyword evidence="4 6" id="KW-1133">Transmembrane helix</keyword>
<dbReference type="PANTHER" id="PTHR23504:SF15">
    <property type="entry name" value="MAJOR FACILITATOR SUPERFAMILY (MFS) PROFILE DOMAIN-CONTAINING PROTEIN"/>
    <property type="match status" value="1"/>
</dbReference>
<dbReference type="OrthoDB" id="419616at2759"/>
<dbReference type="AlphaFoldDB" id="A0A0D0EBQ5"/>
<keyword evidence="3 6" id="KW-0812">Transmembrane</keyword>
<dbReference type="InParanoid" id="A0A0D0EBQ5"/>
<keyword evidence="8" id="KW-1185">Reference proteome</keyword>
<evidence type="ECO:0000256" key="1">
    <source>
        <dbReference type="ARBA" id="ARBA00004141"/>
    </source>
</evidence>
<protein>
    <recommendedName>
        <fullName evidence="9">Major facilitator superfamily (MFS) profile domain-containing protein</fullName>
    </recommendedName>
</protein>
<evidence type="ECO:0008006" key="9">
    <source>
        <dbReference type="Google" id="ProtNLM"/>
    </source>
</evidence>
<evidence type="ECO:0000313" key="7">
    <source>
        <dbReference type="EMBL" id="KIK98030.1"/>
    </source>
</evidence>
<gene>
    <name evidence="7" type="ORF">PAXRUDRAFT_736138</name>
</gene>
<evidence type="ECO:0000313" key="8">
    <source>
        <dbReference type="Proteomes" id="UP000054538"/>
    </source>
</evidence>
<reference evidence="7 8" key="1">
    <citation type="submission" date="2014-04" db="EMBL/GenBank/DDBJ databases">
        <authorList>
            <consortium name="DOE Joint Genome Institute"/>
            <person name="Kuo A."/>
            <person name="Kohler A."/>
            <person name="Jargeat P."/>
            <person name="Nagy L.G."/>
            <person name="Floudas D."/>
            <person name="Copeland A."/>
            <person name="Barry K.W."/>
            <person name="Cichocki N."/>
            <person name="Veneault-Fourrey C."/>
            <person name="LaButti K."/>
            <person name="Lindquist E.A."/>
            <person name="Lipzen A."/>
            <person name="Lundell T."/>
            <person name="Morin E."/>
            <person name="Murat C."/>
            <person name="Sun H."/>
            <person name="Tunlid A."/>
            <person name="Henrissat B."/>
            <person name="Grigoriev I.V."/>
            <person name="Hibbett D.S."/>
            <person name="Martin F."/>
            <person name="Nordberg H.P."/>
            <person name="Cantor M.N."/>
            <person name="Hua S.X."/>
        </authorList>
    </citation>
    <scope>NUCLEOTIDE SEQUENCE [LARGE SCALE GENOMIC DNA]</scope>
    <source>
        <strain evidence="7 8">Ve08.2h10</strain>
    </source>
</reference>
<evidence type="ECO:0000256" key="3">
    <source>
        <dbReference type="ARBA" id="ARBA00022692"/>
    </source>
</evidence>
<name>A0A0D0EBQ5_9AGAM</name>
<keyword evidence="2" id="KW-0813">Transport</keyword>
<organism evidence="7 8">
    <name type="scientific">Paxillus rubicundulus Ve08.2h10</name>
    <dbReference type="NCBI Taxonomy" id="930991"/>
    <lineage>
        <taxon>Eukaryota</taxon>
        <taxon>Fungi</taxon>
        <taxon>Dikarya</taxon>
        <taxon>Basidiomycota</taxon>
        <taxon>Agaricomycotina</taxon>
        <taxon>Agaricomycetes</taxon>
        <taxon>Agaricomycetidae</taxon>
        <taxon>Boletales</taxon>
        <taxon>Paxilineae</taxon>
        <taxon>Paxillaceae</taxon>
        <taxon>Paxillus</taxon>
    </lineage>
</organism>
<reference evidence="8" key="2">
    <citation type="submission" date="2015-01" db="EMBL/GenBank/DDBJ databases">
        <title>Evolutionary Origins and Diversification of the Mycorrhizal Mutualists.</title>
        <authorList>
            <consortium name="DOE Joint Genome Institute"/>
            <consortium name="Mycorrhizal Genomics Consortium"/>
            <person name="Kohler A."/>
            <person name="Kuo A."/>
            <person name="Nagy L.G."/>
            <person name="Floudas D."/>
            <person name="Copeland A."/>
            <person name="Barry K.W."/>
            <person name="Cichocki N."/>
            <person name="Veneault-Fourrey C."/>
            <person name="LaButti K."/>
            <person name="Lindquist E.A."/>
            <person name="Lipzen A."/>
            <person name="Lundell T."/>
            <person name="Morin E."/>
            <person name="Murat C."/>
            <person name="Riley R."/>
            <person name="Ohm R."/>
            <person name="Sun H."/>
            <person name="Tunlid A."/>
            <person name="Henrissat B."/>
            <person name="Grigoriev I.V."/>
            <person name="Hibbett D.S."/>
            <person name="Martin F."/>
        </authorList>
    </citation>
    <scope>NUCLEOTIDE SEQUENCE [LARGE SCALE GENOMIC DNA]</scope>
    <source>
        <strain evidence="8">Ve08.2h10</strain>
    </source>
</reference>
<evidence type="ECO:0000256" key="4">
    <source>
        <dbReference type="ARBA" id="ARBA00022989"/>
    </source>
</evidence>
<dbReference type="PANTHER" id="PTHR23504">
    <property type="entry name" value="MAJOR FACILITATOR SUPERFAMILY DOMAIN-CONTAINING PROTEIN 10"/>
    <property type="match status" value="1"/>
</dbReference>
<dbReference type="HOGENOM" id="CLU_1825907_0_0_1"/>
<keyword evidence="5 6" id="KW-0472">Membrane</keyword>
<dbReference type="GO" id="GO:0016020">
    <property type="term" value="C:membrane"/>
    <property type="evidence" value="ECO:0007669"/>
    <property type="project" value="UniProtKB-SubCell"/>
</dbReference>
<evidence type="ECO:0000256" key="2">
    <source>
        <dbReference type="ARBA" id="ARBA00022448"/>
    </source>
</evidence>
<evidence type="ECO:0000256" key="5">
    <source>
        <dbReference type="ARBA" id="ARBA00023136"/>
    </source>
</evidence>
<dbReference type="Proteomes" id="UP000054538">
    <property type="component" value="Unassembled WGS sequence"/>
</dbReference>
<dbReference type="EMBL" id="KN824910">
    <property type="protein sequence ID" value="KIK98030.1"/>
    <property type="molecule type" value="Genomic_DNA"/>
</dbReference>
<proteinExistence type="predicted"/>
<accession>A0A0D0EBQ5</accession>
<evidence type="ECO:0000256" key="6">
    <source>
        <dbReference type="SAM" id="Phobius"/>
    </source>
</evidence>